<dbReference type="Proteomes" id="UP000326641">
    <property type="component" value="Unassembled WGS sequence"/>
</dbReference>
<dbReference type="AlphaFoldDB" id="A0A564WBK7"/>
<name>A0A564WBK7_9PROT</name>
<accession>A0A564WBK7</accession>
<proteinExistence type="predicted"/>
<reference evidence="1" key="1">
    <citation type="submission" date="2018-11" db="EMBL/GenBank/DDBJ databases">
        <authorList>
            <person name="Onetto C."/>
        </authorList>
    </citation>
    <scope>NUCLEOTIDE SEQUENCE [LARGE SCALE GENOMIC DNA]</scope>
</reference>
<gene>
    <name evidence="1" type="ORF">DF3PA_130007</name>
</gene>
<keyword evidence="2" id="KW-1185">Reference proteome</keyword>
<dbReference type="EMBL" id="UXAT02000005">
    <property type="protein sequence ID" value="VUX45509.1"/>
    <property type="molecule type" value="Genomic_DNA"/>
</dbReference>
<evidence type="ECO:0000313" key="2">
    <source>
        <dbReference type="Proteomes" id="UP000326641"/>
    </source>
</evidence>
<evidence type="ECO:0000313" key="1">
    <source>
        <dbReference type="EMBL" id="VUX45509.1"/>
    </source>
</evidence>
<comment type="caution">
    <text evidence="1">The sequence shown here is derived from an EMBL/GenBank/DDBJ whole genome shotgun (WGS) entry which is preliminary data.</text>
</comment>
<organism evidence="1 2">
    <name type="scientific">Candidatus Defluviicoccus seviourii</name>
    <dbReference type="NCBI Taxonomy" id="2565273"/>
    <lineage>
        <taxon>Bacteria</taxon>
        <taxon>Pseudomonadati</taxon>
        <taxon>Pseudomonadota</taxon>
        <taxon>Alphaproteobacteria</taxon>
        <taxon>Rhodospirillales</taxon>
        <taxon>Rhodospirillaceae</taxon>
        <taxon>Defluviicoccus</taxon>
    </lineage>
</organism>
<protein>
    <submittedName>
        <fullName evidence="1">Uncharacterized protein</fullName>
    </submittedName>
</protein>
<sequence>MLDNGSGMIHLNAKKLCLRSRERCIRRLRRGRLIAGHP</sequence>